<gene>
    <name evidence="1" type="ORF">TUM4630_18000</name>
</gene>
<reference evidence="1 2" key="1">
    <citation type="submission" date="2021-05" db="EMBL/GenBank/DDBJ databases">
        <title>Molecular characterization for Shewanella algae harboring chromosomal blaOXA-55-like strains isolated from clinical and environment sample.</title>
        <authorList>
            <person name="Ohama Y."/>
            <person name="Aoki K."/>
            <person name="Harada S."/>
            <person name="Moriya K."/>
            <person name="Ishii Y."/>
            <person name="Tateda K."/>
        </authorList>
    </citation>
    <scope>NUCLEOTIDE SEQUENCE [LARGE SCALE GENOMIC DNA]</scope>
    <source>
        <strain evidence="1 2">LMG 23746</strain>
    </source>
</reference>
<proteinExistence type="predicted"/>
<sequence>MKIYRKLHKAPFRVFHISRRRAGLRLKRDMLVLKDALSQEKQETKEMLVTYKRYTRKQASKDELKLANRQLADLIKGLGLGVFAVLPFAPITIPIVVKLAKVVGVEILPSSFNNLSERKAHLNRMAQQHKRDIHVVEKVSNTPQ</sequence>
<dbReference type="Proteomes" id="UP000761574">
    <property type="component" value="Unassembled WGS sequence"/>
</dbReference>
<dbReference type="RefSeq" id="WP_119976992.1">
    <property type="nucleotide sequence ID" value="NZ_BPFB01000017.1"/>
</dbReference>
<dbReference type="EMBL" id="BPFB01000017">
    <property type="protein sequence ID" value="GIU46722.1"/>
    <property type="molecule type" value="Genomic_DNA"/>
</dbReference>
<accession>A0ABQ4PGM2</accession>
<keyword evidence="2" id="KW-1185">Reference proteome</keyword>
<evidence type="ECO:0000313" key="2">
    <source>
        <dbReference type="Proteomes" id="UP000761574"/>
    </source>
</evidence>
<evidence type="ECO:0000313" key="1">
    <source>
        <dbReference type="EMBL" id="GIU46722.1"/>
    </source>
</evidence>
<name>A0ABQ4PGM2_9GAMM</name>
<comment type="caution">
    <text evidence="1">The sequence shown here is derived from an EMBL/GenBank/DDBJ whole genome shotgun (WGS) entry which is preliminary data.</text>
</comment>
<organism evidence="1 2">
    <name type="scientific">Shewanella algidipiscicola</name>
    <dbReference type="NCBI Taxonomy" id="614070"/>
    <lineage>
        <taxon>Bacteria</taxon>
        <taxon>Pseudomonadati</taxon>
        <taxon>Pseudomonadota</taxon>
        <taxon>Gammaproteobacteria</taxon>
        <taxon>Alteromonadales</taxon>
        <taxon>Shewanellaceae</taxon>
        <taxon>Shewanella</taxon>
    </lineage>
</organism>
<evidence type="ECO:0008006" key="3">
    <source>
        <dbReference type="Google" id="ProtNLM"/>
    </source>
</evidence>
<protein>
    <recommendedName>
        <fullName evidence="3">Letm1 RBD domain-containing protein</fullName>
    </recommendedName>
</protein>